<dbReference type="Pfam" id="PF08367">
    <property type="entry name" value="M16C_assoc"/>
    <property type="match status" value="1"/>
</dbReference>
<keyword evidence="4" id="KW-1185">Reference proteome</keyword>
<dbReference type="GO" id="GO:0046872">
    <property type="term" value="F:metal ion binding"/>
    <property type="evidence" value="ECO:0007669"/>
    <property type="project" value="InterPro"/>
</dbReference>
<organism evidence="3 4">
    <name type="scientific">Hathewaya proteolytica DSM 3090</name>
    <dbReference type="NCBI Taxonomy" id="1121331"/>
    <lineage>
        <taxon>Bacteria</taxon>
        <taxon>Bacillati</taxon>
        <taxon>Bacillota</taxon>
        <taxon>Clostridia</taxon>
        <taxon>Eubacteriales</taxon>
        <taxon>Clostridiaceae</taxon>
        <taxon>Hathewaya</taxon>
    </lineage>
</organism>
<feature type="compositionally biased region" description="Basic and acidic residues" evidence="1">
    <location>
        <begin position="44"/>
        <end position="59"/>
    </location>
</feature>
<dbReference type="Proteomes" id="UP000183952">
    <property type="component" value="Unassembled WGS sequence"/>
</dbReference>
<name>A0A1M6QCN9_9CLOT</name>
<accession>A0A1M6QCN9</accession>
<feature type="region of interest" description="Disordered" evidence="1">
    <location>
        <begin position="44"/>
        <end position="67"/>
    </location>
</feature>
<dbReference type="SMART" id="SM01264">
    <property type="entry name" value="M16C_associated"/>
    <property type="match status" value="1"/>
</dbReference>
<dbReference type="SUPFAM" id="SSF63411">
    <property type="entry name" value="LuxS/MPP-like metallohydrolase"/>
    <property type="match status" value="4"/>
</dbReference>
<evidence type="ECO:0000313" key="3">
    <source>
        <dbReference type="EMBL" id="SHK17938.1"/>
    </source>
</evidence>
<dbReference type="OrthoDB" id="9762027at2"/>
<feature type="domain" description="Peptidase M16C associated" evidence="2">
    <location>
        <begin position="528"/>
        <end position="778"/>
    </location>
</feature>
<evidence type="ECO:0000259" key="2">
    <source>
        <dbReference type="SMART" id="SM01264"/>
    </source>
</evidence>
<dbReference type="InterPro" id="IPR011249">
    <property type="entry name" value="Metalloenz_LuxS/M16"/>
</dbReference>
<dbReference type="EMBL" id="FRAD01000016">
    <property type="protein sequence ID" value="SHK17938.1"/>
    <property type="molecule type" value="Genomic_DNA"/>
</dbReference>
<dbReference type="InterPro" id="IPR013578">
    <property type="entry name" value="Peptidase_M16C_assoc"/>
</dbReference>
<evidence type="ECO:0000256" key="1">
    <source>
        <dbReference type="SAM" id="MobiDB-lite"/>
    </source>
</evidence>
<dbReference type="InterPro" id="IPR011765">
    <property type="entry name" value="Pept_M16_N"/>
</dbReference>
<dbReference type="InterPro" id="IPR007863">
    <property type="entry name" value="Peptidase_M16_C"/>
</dbReference>
<dbReference type="GO" id="GO:0016485">
    <property type="term" value="P:protein processing"/>
    <property type="evidence" value="ECO:0007669"/>
    <property type="project" value="TreeGrafter"/>
</dbReference>
<dbReference type="Pfam" id="PF05193">
    <property type="entry name" value="Peptidase_M16_C"/>
    <property type="match status" value="1"/>
</dbReference>
<protein>
    <recommendedName>
        <fullName evidence="2">Peptidase M16C associated domain-containing protein</fullName>
    </recommendedName>
</protein>
<dbReference type="Pfam" id="PF22516">
    <property type="entry name" value="PreP_C"/>
    <property type="match status" value="1"/>
</dbReference>
<gene>
    <name evidence="3" type="ORF">SAMN02745248_01970</name>
</gene>
<sequence length="1038" mass="119937">MNNKRISCGLTTLVLILSLFFFTEKSYVNYAYGEKIGYGIEQESKSTNKNAKQESKSNTEEVEFSSTKDENFTVGNLYNGFELLEKNENHGEMLLSFQHKKSGAKLFAVKNNDVNKHFSIAFRTPVYDNKGVAHILEHCVLVGGSEKYPVKQLLKEVMESSLSKDMNGITTSDTTIYPFSTTNEKEFTNIMDIYMDMVFNPLFYKEKRIFREEGWYYENTPNGLKYNGVVYNEMKGALSTMDGRLYNSICKSLYPDTTYAFISGGDPYYITDLTFDELKKFHEKYYHPSNSYIYLYGDMNISSKLKDLNNNYLKKYQLKGIDSNIEKSSHFQERAVQEYTYASDENNDSSNKSVLTYNFSIDEKNPSTDMALEMLDSLIISNPNSVVYKNLHREGFNNVSGTYVKNLRENFYSIIAYNCQKDEGERFAQVVEDTLLGVFINGIDRDIIEAELNKLELSTRWYGASSNGRGTEINRRILDYCVYGLNPMGAFAKEEEISTIMKAKENYFFEEVLHKHFIKNDHKSIVILSPEKGLSQALAKKEMNKLQNFVGGLKSGEYETIMDNISQLRVWQSSKSDEEYIDRIPKLKMEDVNPILDLLPSCRRKKDDVEILYHPWATNGTSKMNIYFNLQNLKKEDLCYAKLLASLMGKVNTNELDTGELEKKVNSMSNGINYSIEVFTDEKDMDKTSAYLKASFLTKNENLKDMMCILNDEMLCSDFDHKSVLKSYLNNIISQNENLVNRYPEVLGMNKNMSCYYEEKAIGEYFYGLKYFDFIKEVYKNIENQHQEVAKKLCELSKLIFNKNNITISITTDNEGYNSFQNALGTLTKNMTSDKGKLSSWDIPLENTCEAILCESEVLYNTEGFNYKKLGYKYNGNMKIMKNILEMDYLWDKIRVEGGAYGANILLNSKGAIAMASYRDPKLVDTLKVFEEVPLYLDKLNMSSKELESYKISTLAEYCNTKTLDEKVNHADYIYFSNITRSDLERELWEIKTATLKDIKKYKKMFKKGLDEKTITVVGNKREIVKNKKIFNKINSFY</sequence>
<dbReference type="Gene3D" id="3.30.830.10">
    <property type="entry name" value="Metalloenzyme, LuxS/M16 peptidase-like"/>
    <property type="match status" value="4"/>
</dbReference>
<dbReference type="GO" id="GO:0004222">
    <property type="term" value="F:metalloendopeptidase activity"/>
    <property type="evidence" value="ECO:0007669"/>
    <property type="project" value="TreeGrafter"/>
</dbReference>
<proteinExistence type="predicted"/>
<dbReference type="PANTHER" id="PTHR43016:SF13">
    <property type="entry name" value="PRESEQUENCE PROTEASE, MITOCHONDRIAL"/>
    <property type="match status" value="1"/>
</dbReference>
<dbReference type="InterPro" id="IPR055130">
    <property type="entry name" value="PreP_C"/>
</dbReference>
<dbReference type="RefSeq" id="WP_072903921.1">
    <property type="nucleotide sequence ID" value="NZ_FRAD01000016.1"/>
</dbReference>
<reference evidence="3 4" key="1">
    <citation type="submission" date="2016-11" db="EMBL/GenBank/DDBJ databases">
        <authorList>
            <person name="Jaros S."/>
            <person name="Januszkiewicz K."/>
            <person name="Wedrychowicz H."/>
        </authorList>
    </citation>
    <scope>NUCLEOTIDE SEQUENCE [LARGE SCALE GENOMIC DNA]</scope>
    <source>
        <strain evidence="3 4">DSM 3090</strain>
    </source>
</reference>
<dbReference type="STRING" id="1121331.SAMN02745248_01970"/>
<evidence type="ECO:0000313" key="4">
    <source>
        <dbReference type="Proteomes" id="UP000183952"/>
    </source>
</evidence>
<dbReference type="PANTHER" id="PTHR43016">
    <property type="entry name" value="PRESEQUENCE PROTEASE"/>
    <property type="match status" value="1"/>
</dbReference>
<dbReference type="Pfam" id="PF00675">
    <property type="entry name" value="Peptidase_M16"/>
    <property type="match status" value="1"/>
</dbReference>
<dbReference type="AlphaFoldDB" id="A0A1M6QCN9"/>